<gene>
    <name evidence="1" type="ORF">GGR13_001657</name>
</gene>
<reference evidence="1 2" key="1">
    <citation type="submission" date="2020-08" db="EMBL/GenBank/DDBJ databases">
        <title>Genomic Encyclopedia of Type Strains, Phase IV (KMG-IV): sequencing the most valuable type-strain genomes for metagenomic binning, comparative biology and taxonomic classification.</title>
        <authorList>
            <person name="Goeker M."/>
        </authorList>
    </citation>
    <scope>NUCLEOTIDE SEQUENCE [LARGE SCALE GENOMIC DNA]</scope>
    <source>
        <strain evidence="1 2">DSM 4737</strain>
    </source>
</reference>
<dbReference type="EMBL" id="JACHOR010000002">
    <property type="protein sequence ID" value="MBB5746073.1"/>
    <property type="molecule type" value="Genomic_DNA"/>
</dbReference>
<dbReference type="RefSeq" id="WP_183213019.1">
    <property type="nucleotide sequence ID" value="NZ_JACHOR010000002.1"/>
</dbReference>
<dbReference type="Proteomes" id="UP000545037">
    <property type="component" value="Unassembled WGS sequence"/>
</dbReference>
<sequence length="94" mass="10860">MNRHLQTPCTIEVEHSDESLHAHVALDGDPDIRPGDQVLVHGDPIHVAFGQRRTFRRFATVRRASPLERLWTKVTARFELSELYDVSFTPRRSL</sequence>
<organism evidence="1 2">
    <name type="scientific">Brevundimonas variabilis</name>
    <dbReference type="NCBI Taxonomy" id="74312"/>
    <lineage>
        <taxon>Bacteria</taxon>
        <taxon>Pseudomonadati</taxon>
        <taxon>Pseudomonadota</taxon>
        <taxon>Alphaproteobacteria</taxon>
        <taxon>Caulobacterales</taxon>
        <taxon>Caulobacteraceae</taxon>
        <taxon>Brevundimonas</taxon>
    </lineage>
</organism>
<dbReference type="AlphaFoldDB" id="A0A7W9CIM0"/>
<accession>A0A7W9CIM0</accession>
<name>A0A7W9CIM0_9CAUL</name>
<proteinExistence type="predicted"/>
<evidence type="ECO:0000313" key="2">
    <source>
        <dbReference type="Proteomes" id="UP000545037"/>
    </source>
</evidence>
<protein>
    <submittedName>
        <fullName evidence="1">ASC-1-like (ASCH) protein</fullName>
    </submittedName>
</protein>
<evidence type="ECO:0000313" key="1">
    <source>
        <dbReference type="EMBL" id="MBB5746073.1"/>
    </source>
</evidence>
<comment type="caution">
    <text evidence="1">The sequence shown here is derived from an EMBL/GenBank/DDBJ whole genome shotgun (WGS) entry which is preliminary data.</text>
</comment>
<keyword evidence="2" id="KW-1185">Reference proteome</keyword>